<reference evidence="2" key="1">
    <citation type="submission" date="2015-07" db="EMBL/GenBank/DDBJ databases">
        <title>MeaNS - Measles Nucleotide Surveillance Program.</title>
        <authorList>
            <person name="Tran T."/>
            <person name="Druce J."/>
        </authorList>
    </citation>
    <scope>NUCLEOTIDE SEQUENCE</scope>
    <source>
        <strain evidence="2">UCB-OBI-ISO-001</strain>
        <tissue evidence="2">Gonad</tissue>
    </source>
</reference>
<feature type="region of interest" description="Disordered" evidence="1">
    <location>
        <begin position="1"/>
        <end position="86"/>
    </location>
</feature>
<proteinExistence type="predicted"/>
<evidence type="ECO:0000313" key="2">
    <source>
        <dbReference type="EMBL" id="KOF68291.1"/>
    </source>
</evidence>
<protein>
    <submittedName>
        <fullName evidence="2">Uncharacterized protein</fullName>
    </submittedName>
</protein>
<evidence type="ECO:0000256" key="1">
    <source>
        <dbReference type="SAM" id="MobiDB-lite"/>
    </source>
</evidence>
<organism evidence="2">
    <name type="scientific">Octopus bimaculoides</name>
    <name type="common">California two-spotted octopus</name>
    <dbReference type="NCBI Taxonomy" id="37653"/>
    <lineage>
        <taxon>Eukaryota</taxon>
        <taxon>Metazoa</taxon>
        <taxon>Spiralia</taxon>
        <taxon>Lophotrochozoa</taxon>
        <taxon>Mollusca</taxon>
        <taxon>Cephalopoda</taxon>
        <taxon>Coleoidea</taxon>
        <taxon>Octopodiformes</taxon>
        <taxon>Octopoda</taxon>
        <taxon>Incirrata</taxon>
        <taxon>Octopodidae</taxon>
        <taxon>Octopus</taxon>
    </lineage>
</organism>
<accession>A0A0L8FUC9</accession>
<feature type="compositionally biased region" description="Basic and acidic residues" evidence="1">
    <location>
        <begin position="51"/>
        <end position="73"/>
    </location>
</feature>
<dbReference type="AlphaFoldDB" id="A0A0L8FUC9"/>
<name>A0A0L8FUC9_OCTBM</name>
<gene>
    <name evidence="2" type="ORF">OCBIM_22007662mg</name>
</gene>
<feature type="non-terminal residue" evidence="2">
    <location>
        <position position="1"/>
    </location>
</feature>
<sequence length="86" mass="9811">KRRDIVRGDGGGTWEEEKDEQGSKRETGEQKKEQGRKRRGNRRAGEAGTEEVEKSNRGGGRGVEEGEKREKVKMPMRNSQRSRGRI</sequence>
<feature type="compositionally biased region" description="Basic and acidic residues" evidence="1">
    <location>
        <begin position="20"/>
        <end position="33"/>
    </location>
</feature>
<dbReference type="EMBL" id="KQ426413">
    <property type="protein sequence ID" value="KOF68291.1"/>
    <property type="molecule type" value="Genomic_DNA"/>
</dbReference>